<dbReference type="AlphaFoldDB" id="A0AAE1E2R6"/>
<comment type="caution">
    <text evidence="2">The sequence shown here is derived from an EMBL/GenBank/DDBJ whole genome shotgun (WGS) entry which is preliminary data.</text>
</comment>
<feature type="compositionally biased region" description="Polar residues" evidence="1">
    <location>
        <begin position="92"/>
        <end position="102"/>
    </location>
</feature>
<proteinExistence type="predicted"/>
<dbReference type="EMBL" id="JAWDGP010001519">
    <property type="protein sequence ID" value="KAK3790708.1"/>
    <property type="molecule type" value="Genomic_DNA"/>
</dbReference>
<gene>
    <name evidence="2" type="ORF">RRG08_038199</name>
</gene>
<protein>
    <submittedName>
        <fullName evidence="2">Uncharacterized protein</fullName>
    </submittedName>
</protein>
<evidence type="ECO:0000256" key="1">
    <source>
        <dbReference type="SAM" id="MobiDB-lite"/>
    </source>
</evidence>
<sequence length="153" mass="17002">MALRRSVSIPPSRKPSRFRGDLWREPLMSSPRTADHSRATFQLPQKTLSSFKAEICLAVSTSSGQLRVARLQTEGDQHQIYAYLSGLSSSPGVNRYTSQTSPGRAGRPRQAPTLPPQTVTQTHRQTLIITHLQLLLLAAELNYAKIRGRLAKL</sequence>
<reference evidence="2" key="1">
    <citation type="journal article" date="2023" name="G3 (Bethesda)">
        <title>A reference genome for the long-term kleptoplast-retaining sea slug Elysia crispata morphotype clarki.</title>
        <authorList>
            <person name="Eastman K.E."/>
            <person name="Pendleton A.L."/>
            <person name="Shaikh M.A."/>
            <person name="Suttiyut T."/>
            <person name="Ogas R."/>
            <person name="Tomko P."/>
            <person name="Gavelis G."/>
            <person name="Widhalm J.R."/>
            <person name="Wisecaver J.H."/>
        </authorList>
    </citation>
    <scope>NUCLEOTIDE SEQUENCE</scope>
    <source>
        <strain evidence="2">ECLA1</strain>
    </source>
</reference>
<dbReference type="Proteomes" id="UP001283361">
    <property type="component" value="Unassembled WGS sequence"/>
</dbReference>
<name>A0AAE1E2R6_9GAST</name>
<feature type="region of interest" description="Disordered" evidence="1">
    <location>
        <begin position="92"/>
        <end position="119"/>
    </location>
</feature>
<accession>A0AAE1E2R6</accession>
<evidence type="ECO:0000313" key="2">
    <source>
        <dbReference type="EMBL" id="KAK3790708.1"/>
    </source>
</evidence>
<keyword evidence="3" id="KW-1185">Reference proteome</keyword>
<organism evidence="2 3">
    <name type="scientific">Elysia crispata</name>
    <name type="common">lettuce slug</name>
    <dbReference type="NCBI Taxonomy" id="231223"/>
    <lineage>
        <taxon>Eukaryota</taxon>
        <taxon>Metazoa</taxon>
        <taxon>Spiralia</taxon>
        <taxon>Lophotrochozoa</taxon>
        <taxon>Mollusca</taxon>
        <taxon>Gastropoda</taxon>
        <taxon>Heterobranchia</taxon>
        <taxon>Euthyneura</taxon>
        <taxon>Panpulmonata</taxon>
        <taxon>Sacoglossa</taxon>
        <taxon>Placobranchoidea</taxon>
        <taxon>Plakobranchidae</taxon>
        <taxon>Elysia</taxon>
    </lineage>
</organism>
<evidence type="ECO:0000313" key="3">
    <source>
        <dbReference type="Proteomes" id="UP001283361"/>
    </source>
</evidence>
<feature type="region of interest" description="Disordered" evidence="1">
    <location>
        <begin position="1"/>
        <end position="24"/>
    </location>
</feature>